<dbReference type="InterPro" id="IPR052721">
    <property type="entry name" value="ET_Amicyanin"/>
</dbReference>
<dbReference type="OrthoDB" id="11836at2157"/>
<keyword evidence="6" id="KW-0472">Membrane</keyword>
<dbReference type="PANTHER" id="PTHR36507:SF1">
    <property type="entry name" value="BLL1555 PROTEIN"/>
    <property type="match status" value="1"/>
</dbReference>
<dbReference type="GO" id="GO:0009055">
    <property type="term" value="F:electron transfer activity"/>
    <property type="evidence" value="ECO:0007669"/>
    <property type="project" value="InterPro"/>
</dbReference>
<comment type="cofactor">
    <cofactor evidence="5">
        <name>Cu cation</name>
        <dbReference type="ChEBI" id="CHEBI:23378"/>
    </cofactor>
    <text evidence="5">Binds 1 copper ion per subunit.</text>
</comment>
<keyword evidence="5" id="KW-0186">Copper</keyword>
<comment type="caution">
    <text evidence="7">The sequence shown here is derived from an EMBL/GenBank/DDBJ whole genome shotgun (WGS) entry which is preliminary data.</text>
</comment>
<evidence type="ECO:0000256" key="5">
    <source>
        <dbReference type="PIRSR" id="PIRSR602386-1"/>
    </source>
</evidence>
<dbReference type="PRINTS" id="PR00155">
    <property type="entry name" value="AMICYANIN"/>
</dbReference>
<evidence type="ECO:0000313" key="8">
    <source>
        <dbReference type="Proteomes" id="UP000027153"/>
    </source>
</evidence>
<name>A0A062VDP9_9EURY</name>
<dbReference type="GO" id="GO:0005507">
    <property type="term" value="F:copper ion binding"/>
    <property type="evidence" value="ECO:0007669"/>
    <property type="project" value="InterPro"/>
</dbReference>
<accession>A0A062VDP9</accession>
<keyword evidence="5" id="KW-0479">Metal-binding</keyword>
<dbReference type="InterPro" id="IPR008972">
    <property type="entry name" value="Cupredoxin"/>
</dbReference>
<keyword evidence="6" id="KW-1133">Transmembrane helix</keyword>
<dbReference type="Proteomes" id="UP000027153">
    <property type="component" value="Unassembled WGS sequence"/>
</dbReference>
<dbReference type="SUPFAM" id="SSF49503">
    <property type="entry name" value="Cupredoxins"/>
    <property type="match status" value="1"/>
</dbReference>
<keyword evidence="2" id="KW-0813">Transport</keyword>
<dbReference type="EMBL" id="JMIY01000001">
    <property type="protein sequence ID" value="KCZ73345.1"/>
    <property type="molecule type" value="Genomic_DNA"/>
</dbReference>
<protein>
    <submittedName>
        <fullName evidence="7">Plastocyanin</fullName>
    </submittedName>
</protein>
<evidence type="ECO:0000256" key="4">
    <source>
        <dbReference type="ARBA" id="ARBA00022982"/>
    </source>
</evidence>
<organism evidence="7 8">
    <name type="scientific">Candidatus Methanoperedens nitratireducens</name>
    <dbReference type="NCBI Taxonomy" id="1392998"/>
    <lineage>
        <taxon>Archaea</taxon>
        <taxon>Methanobacteriati</taxon>
        <taxon>Methanobacteriota</taxon>
        <taxon>Stenosarchaea group</taxon>
        <taxon>Methanomicrobia</taxon>
        <taxon>Methanosarcinales</taxon>
        <taxon>ANME-2 cluster</taxon>
        <taxon>Candidatus Methanoperedentaceae</taxon>
        <taxon>Candidatus Methanoperedens</taxon>
    </lineage>
</organism>
<sequence>MFNKFLRLLRDSADLERAIIITILAGIIIAAVLVIEGREENFSSLYIYPDSYTNYPVNDTISFTYGVKSYEKERTGYDFEVFIDDQPVDKKHFEINPGDTHEENETLKIPDIELPAKVNLVLKSPFNTYAVHYWLLRPQDTLLPAETPVVAPVTPAAPAVTSVTPAMTSVTPVMTSITPAVTPVTPAVTSVMTPVITPSSAITPAGTAVYAPTSVPVLIDTRRGFMPEEVSIKAGDSVKWVNYDIGESEFTLTSKEDLFTVVLKEGKRFEYQFNTPGTYTFSIKERPRMKGVVRVE</sequence>
<evidence type="ECO:0000313" key="7">
    <source>
        <dbReference type="EMBL" id="KCZ73345.1"/>
    </source>
</evidence>
<feature type="transmembrane region" description="Helical" evidence="6">
    <location>
        <begin position="15"/>
        <end position="35"/>
    </location>
</feature>
<reference evidence="7 8" key="1">
    <citation type="journal article" date="2013" name="Nature">
        <title>Anaerobic oxidation of methane coupled to nitrate reduction in a novel archaeal lineage.</title>
        <authorList>
            <person name="Haroon M.F."/>
            <person name="Hu S."/>
            <person name="Shi Y."/>
            <person name="Imelfort M."/>
            <person name="Keller J."/>
            <person name="Hugenholtz P."/>
            <person name="Yuan Z."/>
            <person name="Tyson G.W."/>
        </authorList>
    </citation>
    <scope>NUCLEOTIDE SEQUENCE [LARGE SCALE GENOMIC DNA]</scope>
    <source>
        <strain evidence="7 8">ANME-2d</strain>
    </source>
</reference>
<dbReference type="RefSeq" id="WP_048088698.1">
    <property type="nucleotide sequence ID" value="NZ_JMIY01000001.1"/>
</dbReference>
<dbReference type="PANTHER" id="PTHR36507">
    <property type="entry name" value="BLL1555 PROTEIN"/>
    <property type="match status" value="1"/>
</dbReference>
<feature type="binding site" evidence="5">
    <location>
        <position position="289"/>
    </location>
    <ligand>
        <name>Cu cation</name>
        <dbReference type="ChEBI" id="CHEBI:23378"/>
    </ligand>
</feature>
<dbReference type="InterPro" id="IPR002386">
    <property type="entry name" value="Amicyanin/Pseudoazurin"/>
</dbReference>
<comment type="subcellular location">
    <subcellularLocation>
        <location evidence="1">Periplasm</location>
    </subcellularLocation>
</comment>
<gene>
    <name evidence="7" type="ORF">ANME2D_00411</name>
</gene>
<proteinExistence type="predicted"/>
<evidence type="ECO:0000256" key="1">
    <source>
        <dbReference type="ARBA" id="ARBA00004418"/>
    </source>
</evidence>
<keyword evidence="8" id="KW-1185">Reference proteome</keyword>
<dbReference type="Gene3D" id="2.60.40.420">
    <property type="entry name" value="Cupredoxins - blue copper proteins"/>
    <property type="match status" value="1"/>
</dbReference>
<evidence type="ECO:0000256" key="3">
    <source>
        <dbReference type="ARBA" id="ARBA00022764"/>
    </source>
</evidence>
<keyword evidence="3" id="KW-0574">Periplasm</keyword>
<dbReference type="AlphaFoldDB" id="A0A062VDP9"/>
<evidence type="ECO:0000256" key="6">
    <source>
        <dbReference type="SAM" id="Phobius"/>
    </source>
</evidence>
<dbReference type="GO" id="GO:0042597">
    <property type="term" value="C:periplasmic space"/>
    <property type="evidence" value="ECO:0007669"/>
    <property type="project" value="UniProtKB-SubCell"/>
</dbReference>
<keyword evidence="4" id="KW-0249">Electron transport</keyword>
<keyword evidence="6" id="KW-0812">Transmembrane</keyword>
<evidence type="ECO:0000256" key="2">
    <source>
        <dbReference type="ARBA" id="ARBA00022448"/>
    </source>
</evidence>